<evidence type="ECO:0000256" key="6">
    <source>
        <dbReference type="ARBA" id="ARBA00022665"/>
    </source>
</evidence>
<evidence type="ECO:0000256" key="11">
    <source>
        <dbReference type="ARBA" id="ARBA00023004"/>
    </source>
</evidence>
<dbReference type="Ensembl" id="ENSEBUT00000026124.1">
    <property type="protein sequence ID" value="ENSEBUP00000025548.1"/>
    <property type="gene ID" value="ENSEBUG00000015748.1"/>
</dbReference>
<reference evidence="25" key="1">
    <citation type="submission" date="2025-08" db="UniProtKB">
        <authorList>
            <consortium name="Ensembl"/>
        </authorList>
    </citation>
    <scope>IDENTIFICATION</scope>
</reference>
<evidence type="ECO:0000256" key="14">
    <source>
        <dbReference type="ARBA" id="ARBA00023136"/>
    </source>
</evidence>
<evidence type="ECO:0000256" key="22">
    <source>
        <dbReference type="ARBA" id="ARBA00044342"/>
    </source>
</evidence>
<evidence type="ECO:0000256" key="20">
    <source>
        <dbReference type="ARBA" id="ARBA00044282"/>
    </source>
</evidence>
<dbReference type="GO" id="GO:0004509">
    <property type="term" value="F:steroid 21-monooxygenase activity"/>
    <property type="evidence" value="ECO:0007669"/>
    <property type="project" value="UniProtKB-EC"/>
</dbReference>
<dbReference type="GO" id="GO:0020037">
    <property type="term" value="F:heme binding"/>
    <property type="evidence" value="ECO:0007669"/>
    <property type="project" value="InterPro"/>
</dbReference>
<dbReference type="InterPro" id="IPR017972">
    <property type="entry name" value="Cyt_P450_CS"/>
</dbReference>
<keyword evidence="26" id="KW-1185">Reference proteome</keyword>
<evidence type="ECO:0000256" key="7">
    <source>
        <dbReference type="ARBA" id="ARBA00022723"/>
    </source>
</evidence>
<evidence type="ECO:0000256" key="5">
    <source>
        <dbReference type="ARBA" id="ARBA00022617"/>
    </source>
</evidence>
<dbReference type="FunFam" id="1.10.630.10:FF:000049">
    <property type="entry name" value="steroid 21-hydroxylase isoform X1"/>
    <property type="match status" value="1"/>
</dbReference>
<evidence type="ECO:0000256" key="21">
    <source>
        <dbReference type="ARBA" id="ARBA00044304"/>
    </source>
</evidence>
<dbReference type="PRINTS" id="PR00385">
    <property type="entry name" value="P450"/>
</dbReference>
<organism evidence="25 26">
    <name type="scientific">Eptatretus burgeri</name>
    <name type="common">Inshore hagfish</name>
    <dbReference type="NCBI Taxonomy" id="7764"/>
    <lineage>
        <taxon>Eukaryota</taxon>
        <taxon>Metazoa</taxon>
        <taxon>Chordata</taxon>
        <taxon>Craniata</taxon>
        <taxon>Vertebrata</taxon>
        <taxon>Cyclostomata</taxon>
        <taxon>Myxini</taxon>
        <taxon>Myxiniformes</taxon>
        <taxon>Myxinidae</taxon>
        <taxon>Eptatretinae</taxon>
        <taxon>Eptatretus</taxon>
    </lineage>
</organism>
<dbReference type="GO" id="GO:0004508">
    <property type="term" value="F:steroid 17-alpha-monooxygenase activity"/>
    <property type="evidence" value="ECO:0007669"/>
    <property type="project" value="TreeGrafter"/>
</dbReference>
<evidence type="ECO:0000256" key="23">
    <source>
        <dbReference type="PIRSR" id="PIRSR602401-1"/>
    </source>
</evidence>
<dbReference type="GO" id="GO:0005506">
    <property type="term" value="F:iron ion binding"/>
    <property type="evidence" value="ECO:0007669"/>
    <property type="project" value="InterPro"/>
</dbReference>
<dbReference type="Gene3D" id="1.10.630.10">
    <property type="entry name" value="Cytochrome P450"/>
    <property type="match status" value="1"/>
</dbReference>
<evidence type="ECO:0000256" key="18">
    <source>
        <dbReference type="ARBA" id="ARBA00044217"/>
    </source>
</evidence>
<feature type="binding site" description="axial binding residue" evidence="23">
    <location>
        <position position="444"/>
    </location>
    <ligand>
        <name>heme</name>
        <dbReference type="ChEBI" id="CHEBI:30413"/>
    </ligand>
    <ligandPart>
        <name>Fe</name>
        <dbReference type="ChEBI" id="CHEBI:18248"/>
    </ligandPart>
</feature>
<dbReference type="GO" id="GO:0042446">
    <property type="term" value="P:hormone biosynthetic process"/>
    <property type="evidence" value="ECO:0007669"/>
    <property type="project" value="TreeGrafter"/>
</dbReference>
<evidence type="ECO:0000313" key="26">
    <source>
        <dbReference type="Proteomes" id="UP000694388"/>
    </source>
</evidence>
<evidence type="ECO:0000256" key="3">
    <source>
        <dbReference type="ARBA" id="ARBA00004406"/>
    </source>
</evidence>
<evidence type="ECO:0000256" key="19">
    <source>
        <dbReference type="ARBA" id="ARBA00044265"/>
    </source>
</evidence>
<evidence type="ECO:0000256" key="15">
    <source>
        <dbReference type="ARBA" id="ARBA00023250"/>
    </source>
</evidence>
<evidence type="ECO:0000256" key="16">
    <source>
        <dbReference type="ARBA" id="ARBA00044040"/>
    </source>
</evidence>
<dbReference type="SUPFAM" id="SSF48264">
    <property type="entry name" value="Cytochrome P450"/>
    <property type="match status" value="1"/>
</dbReference>
<dbReference type="GO" id="GO:0042448">
    <property type="term" value="P:progesterone metabolic process"/>
    <property type="evidence" value="ECO:0007669"/>
    <property type="project" value="TreeGrafter"/>
</dbReference>
<comment type="subcellular location">
    <subcellularLocation>
        <location evidence="3">Endoplasmic reticulum membrane</location>
        <topology evidence="3">Peripheral membrane protein</topology>
    </subcellularLocation>
    <subcellularLocation>
        <location evidence="2">Microsome membrane</location>
        <topology evidence="2">Peripheral membrane protein</topology>
    </subcellularLocation>
</comment>
<evidence type="ECO:0000256" key="13">
    <source>
        <dbReference type="ARBA" id="ARBA00023121"/>
    </source>
</evidence>
<keyword evidence="10 24" id="KW-0560">Oxidoreductase</keyword>
<keyword evidence="15" id="KW-0755">Steroidogenesis</keyword>
<evidence type="ECO:0000256" key="2">
    <source>
        <dbReference type="ARBA" id="ARBA00004174"/>
    </source>
</evidence>
<comment type="cofactor">
    <cofactor evidence="23">
        <name>heme</name>
        <dbReference type="ChEBI" id="CHEBI:30413"/>
    </cofactor>
</comment>
<dbReference type="GO" id="GO:0005496">
    <property type="term" value="F:steroid binding"/>
    <property type="evidence" value="ECO:0007669"/>
    <property type="project" value="UniProtKB-KW"/>
</dbReference>
<dbReference type="PANTHER" id="PTHR24289">
    <property type="entry name" value="STEROID 17-ALPHA-HYDROXYLASE/17,20 LYASE"/>
    <property type="match status" value="1"/>
</dbReference>
<keyword evidence="13" id="KW-0446">Lipid-binding</keyword>
<protein>
    <recommendedName>
        <fullName evidence="17">Steroid 21-hydroxylase</fullName>
        <ecNumber evidence="16">1.14.14.16</ecNumber>
    </recommendedName>
    <alternativeName>
        <fullName evidence="21">21-OHase</fullName>
    </alternativeName>
    <alternativeName>
        <fullName evidence="18">Cytochrome P-450c21</fullName>
    </alternativeName>
    <alternativeName>
        <fullName evidence="22">Cytochrome P450 21</fullName>
    </alternativeName>
    <alternativeName>
        <fullName evidence="20">Cytochrome P450 XXI</fullName>
    </alternativeName>
    <alternativeName>
        <fullName evidence="19">Cytochrome P450-C21</fullName>
    </alternativeName>
</protein>
<keyword evidence="14" id="KW-0472">Membrane</keyword>
<evidence type="ECO:0000256" key="8">
    <source>
        <dbReference type="ARBA" id="ARBA00022824"/>
    </source>
</evidence>
<name>A0A8C4R7M7_EPTBU</name>
<keyword evidence="6" id="KW-0754">Steroid-binding</keyword>
<dbReference type="GO" id="GO:0006694">
    <property type="term" value="P:steroid biosynthetic process"/>
    <property type="evidence" value="ECO:0007669"/>
    <property type="project" value="UniProtKB-KW"/>
</dbReference>
<dbReference type="InterPro" id="IPR036396">
    <property type="entry name" value="Cyt_P450_sf"/>
</dbReference>
<accession>A0A8C4R7M7</accession>
<reference evidence="25" key="2">
    <citation type="submission" date="2025-09" db="UniProtKB">
        <authorList>
            <consortium name="Ensembl"/>
        </authorList>
    </citation>
    <scope>IDENTIFICATION</scope>
</reference>
<dbReference type="InterPro" id="IPR001128">
    <property type="entry name" value="Cyt_P450"/>
</dbReference>
<dbReference type="OMA" id="MEEGPGM"/>
<dbReference type="InterPro" id="IPR002401">
    <property type="entry name" value="Cyt_P450_E_grp-I"/>
</dbReference>
<keyword evidence="12 24" id="KW-0503">Monooxygenase</keyword>
<sequence>MLFFLGTDLLLFTVFLAVLLLLLWSRSKHGTTHGAHRLPPGPTGLPLLGNVLELTSSAPHLKLSQLCQRYGPVCRLTLGSQLLVVLGSAEVIREALLKKAADFAGRPHTFTVDMMSFGGKDLALGDATAVWHQQRRATIAAMQAVGNERTEATVLAEAESLCALFHSYDGQPLDPSNDLSMHACNIICSLAFGTRYTKDDPEFQEIHECLDLLVQVWGSPAITILDHFPLLRKFPNPPWRKFLAAMAKRDEIVQRHIKAHKLKKEGETDITAALLYKLEEQKETEDGGDMMMEEHIHMAIVDLFIGGSETTATELAWTIAFLVHFPEVQERIHSEVMAALAHGQPPSYADRHAMPFLRATLKEVLRLRPVAPLAIPHRTMCNTSVGGYSIPKGTTVIPNLWGAHHDENTWPNPTHFKPERYMGHKSGEKPFLNSLPFSTGPRLCLGMALAHLELFLFSVCLFRDFRFIPAVPGHLPDLEGTMGAVLKPRPFQVRVLQRKSKAED</sequence>
<comment type="cofactor">
    <cofactor evidence="1">
        <name>heme b</name>
        <dbReference type="ChEBI" id="CHEBI:60344"/>
    </cofactor>
</comment>
<dbReference type="GeneTree" id="ENSGT00940000167749"/>
<keyword evidence="11 23" id="KW-0408">Iron</keyword>
<evidence type="ECO:0000256" key="1">
    <source>
        <dbReference type="ARBA" id="ARBA00001970"/>
    </source>
</evidence>
<evidence type="ECO:0000256" key="10">
    <source>
        <dbReference type="ARBA" id="ARBA00023002"/>
    </source>
</evidence>
<dbReference type="Proteomes" id="UP000694388">
    <property type="component" value="Unplaced"/>
</dbReference>
<evidence type="ECO:0000256" key="4">
    <source>
        <dbReference type="ARBA" id="ARBA00010617"/>
    </source>
</evidence>
<evidence type="ECO:0000313" key="25">
    <source>
        <dbReference type="Ensembl" id="ENSEBUP00000025548.1"/>
    </source>
</evidence>
<evidence type="ECO:0000256" key="12">
    <source>
        <dbReference type="ARBA" id="ARBA00023033"/>
    </source>
</evidence>
<evidence type="ECO:0000256" key="17">
    <source>
        <dbReference type="ARBA" id="ARBA00044116"/>
    </source>
</evidence>
<dbReference type="PROSITE" id="PS00086">
    <property type="entry name" value="CYTOCHROME_P450"/>
    <property type="match status" value="1"/>
</dbReference>
<keyword evidence="5 23" id="KW-0349">Heme</keyword>
<evidence type="ECO:0000256" key="24">
    <source>
        <dbReference type="RuleBase" id="RU000461"/>
    </source>
</evidence>
<keyword evidence="7 23" id="KW-0479">Metal-binding</keyword>
<keyword evidence="9" id="KW-0492">Microsome</keyword>
<evidence type="ECO:0000256" key="9">
    <source>
        <dbReference type="ARBA" id="ARBA00022848"/>
    </source>
</evidence>
<comment type="similarity">
    <text evidence="4 24">Belongs to the cytochrome P450 family.</text>
</comment>
<dbReference type="EC" id="1.14.14.16" evidence="16"/>
<dbReference type="PANTHER" id="PTHR24289:SF17">
    <property type="entry name" value="STEROID 21-HYDROXYLASE ISOFORM X1"/>
    <property type="match status" value="1"/>
</dbReference>
<proteinExistence type="inferred from homology"/>
<dbReference type="PRINTS" id="PR00463">
    <property type="entry name" value="EP450I"/>
</dbReference>
<dbReference type="AlphaFoldDB" id="A0A8C4R7M7"/>
<dbReference type="GO" id="GO:0005789">
    <property type="term" value="C:endoplasmic reticulum membrane"/>
    <property type="evidence" value="ECO:0007669"/>
    <property type="project" value="UniProtKB-SubCell"/>
</dbReference>
<dbReference type="Pfam" id="PF00067">
    <property type="entry name" value="p450"/>
    <property type="match status" value="1"/>
</dbReference>
<keyword evidence="8" id="KW-0256">Endoplasmic reticulum</keyword>